<accession>A0AAU8MK39</accession>
<evidence type="ECO:0000313" key="1">
    <source>
        <dbReference type="EMBL" id="XCN99971.1"/>
    </source>
</evidence>
<proteinExistence type="predicted"/>
<name>A0AAU8MK39_9CAUD</name>
<dbReference type="EMBL" id="PP965494">
    <property type="protein sequence ID" value="XCN99971.1"/>
    <property type="molecule type" value="Genomic_DNA"/>
</dbReference>
<reference evidence="1" key="1">
    <citation type="submission" date="2024-06" db="EMBL/GenBank/DDBJ databases">
        <title>Intestivirid acquisition increases across infancy in a wild primate population.</title>
        <authorList>
            <person name="Schneider-Creas I.A."/>
            <person name="Moya I.L."/>
            <person name="Chiou K.L."/>
            <person name="Baniel A."/>
            <person name="Azanaw Haile A."/>
            <person name="Kebede F."/>
            <person name="Abebe B."/>
            <person name="Snyder-Mackler N."/>
            <person name="Varsani A."/>
        </authorList>
    </citation>
    <scope>NUCLEOTIDE SEQUENCE</scope>
    <source>
        <strain evidence="1">Int_RNL_2017_0055_MCB</strain>
    </source>
</reference>
<protein>
    <submittedName>
        <fullName evidence="1">DNA binding protein HU beta</fullName>
    </submittedName>
</protein>
<sequence>MSDELEVRKFPWGVHPENVTLVNKNDVLRTIDDNIIDKQVAYELITMLELNLGEYVATGITAAIPFVGKIKQRSGSLALKLHKDKLDTARETMDREHYIMFRKSICREEVCRANYNKLYKYEISMLANKLRNRKTYWNLVDEIGAARTDMLFHGALHLTYSPPCEETN</sequence>
<organism evidence="1">
    <name type="scientific">Geladintestivirus 4</name>
    <dbReference type="NCBI Taxonomy" id="3233136"/>
    <lineage>
        <taxon>Viruses</taxon>
        <taxon>Duplodnaviria</taxon>
        <taxon>Heunggongvirae</taxon>
        <taxon>Uroviricota</taxon>
        <taxon>Caudoviricetes</taxon>
        <taxon>Crassvirales</taxon>
    </lineage>
</organism>